<dbReference type="Proteomes" id="UP000321947">
    <property type="component" value="Unassembled WGS sequence"/>
</dbReference>
<evidence type="ECO:0000313" key="1">
    <source>
        <dbReference type="EMBL" id="KAA0059717.1"/>
    </source>
</evidence>
<evidence type="ECO:0000313" key="3">
    <source>
        <dbReference type="Proteomes" id="UP000321393"/>
    </source>
</evidence>
<evidence type="ECO:0008006" key="5">
    <source>
        <dbReference type="Google" id="ProtNLM"/>
    </source>
</evidence>
<dbReference type="OrthoDB" id="778454at2759"/>
<proteinExistence type="predicted"/>
<comment type="caution">
    <text evidence="1">The sequence shown here is derived from an EMBL/GenBank/DDBJ whole genome shotgun (WGS) entry which is preliminary data.</text>
</comment>
<dbReference type="EMBL" id="SSTD01003515">
    <property type="protein sequence ID" value="TYK26155.1"/>
    <property type="molecule type" value="Genomic_DNA"/>
</dbReference>
<dbReference type="Proteomes" id="UP000321393">
    <property type="component" value="Unassembled WGS sequence"/>
</dbReference>
<evidence type="ECO:0000313" key="4">
    <source>
        <dbReference type="Proteomes" id="UP000321947"/>
    </source>
</evidence>
<evidence type="ECO:0000313" key="2">
    <source>
        <dbReference type="EMBL" id="TYK26155.1"/>
    </source>
</evidence>
<name>A0A5A7UYJ3_CUCMM</name>
<protein>
    <recommendedName>
        <fullName evidence="5">Retrotransposon gag protein</fullName>
    </recommendedName>
</protein>
<accession>A0A5A7UYJ3</accession>
<reference evidence="3 4" key="1">
    <citation type="submission" date="2019-08" db="EMBL/GenBank/DDBJ databases">
        <title>Draft genome sequences of two oriental melons (Cucumis melo L. var makuwa).</title>
        <authorList>
            <person name="Kwon S.-Y."/>
        </authorList>
    </citation>
    <scope>NUCLEOTIDE SEQUENCE [LARGE SCALE GENOMIC DNA]</scope>
    <source>
        <strain evidence="4">cv. Chang Bougi</strain>
        <strain evidence="3">cv. SW 3</strain>
        <tissue evidence="1">Leaf</tissue>
    </source>
</reference>
<sequence>MTVISSLTSQMSQLASMVSKLESKLSFLQNMMLQMLNPPTMDKAKDEELHEIFKKVEINLPLLSAVQQIPMYAKFLKELCTKKRRHSDKENIIAYVNEGNVSFEENRVLDPCLNMTVSYNFRRR</sequence>
<organism evidence="1 3">
    <name type="scientific">Cucumis melo var. makuwa</name>
    <name type="common">Oriental melon</name>
    <dbReference type="NCBI Taxonomy" id="1194695"/>
    <lineage>
        <taxon>Eukaryota</taxon>
        <taxon>Viridiplantae</taxon>
        <taxon>Streptophyta</taxon>
        <taxon>Embryophyta</taxon>
        <taxon>Tracheophyta</taxon>
        <taxon>Spermatophyta</taxon>
        <taxon>Magnoliopsida</taxon>
        <taxon>eudicotyledons</taxon>
        <taxon>Gunneridae</taxon>
        <taxon>Pentapetalae</taxon>
        <taxon>rosids</taxon>
        <taxon>fabids</taxon>
        <taxon>Cucurbitales</taxon>
        <taxon>Cucurbitaceae</taxon>
        <taxon>Benincaseae</taxon>
        <taxon>Cucumis</taxon>
    </lineage>
</organism>
<dbReference type="EMBL" id="SSTE01006004">
    <property type="protein sequence ID" value="KAA0059717.1"/>
    <property type="molecule type" value="Genomic_DNA"/>
</dbReference>
<dbReference type="AlphaFoldDB" id="A0A5A7UYJ3"/>
<gene>
    <name evidence="2" type="ORF">E5676_scaffold111G00800</name>
    <name evidence="1" type="ORF">E6C27_scaffold54G001800</name>
</gene>